<feature type="non-terminal residue" evidence="2">
    <location>
        <position position="175"/>
    </location>
</feature>
<dbReference type="EMBL" id="AGNL01048663">
    <property type="protein sequence ID" value="EJK45239.1"/>
    <property type="molecule type" value="Genomic_DNA"/>
</dbReference>
<reference evidence="2 3" key="1">
    <citation type="journal article" date="2012" name="Genome Biol.">
        <title>Genome and low-iron response of an oceanic diatom adapted to chronic iron limitation.</title>
        <authorList>
            <person name="Lommer M."/>
            <person name="Specht M."/>
            <person name="Roy A.S."/>
            <person name="Kraemer L."/>
            <person name="Andreson R."/>
            <person name="Gutowska M.A."/>
            <person name="Wolf J."/>
            <person name="Bergner S.V."/>
            <person name="Schilhabel M.B."/>
            <person name="Klostermeier U.C."/>
            <person name="Beiko R.G."/>
            <person name="Rosenstiel P."/>
            <person name="Hippler M."/>
            <person name="Laroche J."/>
        </authorList>
    </citation>
    <scope>NUCLEOTIDE SEQUENCE [LARGE SCALE GENOMIC DNA]</scope>
    <source>
        <strain evidence="2 3">CCMP1005</strain>
    </source>
</reference>
<name>K0R290_THAOC</name>
<protein>
    <submittedName>
        <fullName evidence="2">Uncharacterized protein</fullName>
    </submittedName>
</protein>
<comment type="caution">
    <text evidence="2">The sequence shown here is derived from an EMBL/GenBank/DDBJ whole genome shotgun (WGS) entry which is preliminary data.</text>
</comment>
<feature type="region of interest" description="Disordered" evidence="1">
    <location>
        <begin position="1"/>
        <end position="175"/>
    </location>
</feature>
<keyword evidence="3" id="KW-1185">Reference proteome</keyword>
<feature type="compositionally biased region" description="Acidic residues" evidence="1">
    <location>
        <begin position="91"/>
        <end position="106"/>
    </location>
</feature>
<accession>K0R290</accession>
<feature type="compositionally biased region" description="Basic residues" evidence="1">
    <location>
        <begin position="129"/>
        <end position="138"/>
    </location>
</feature>
<dbReference type="AlphaFoldDB" id="K0R290"/>
<gene>
    <name evidence="2" type="ORF">THAOC_36152</name>
</gene>
<proteinExistence type="predicted"/>
<dbReference type="Proteomes" id="UP000266841">
    <property type="component" value="Unassembled WGS sequence"/>
</dbReference>
<feature type="compositionally biased region" description="Low complexity" evidence="1">
    <location>
        <begin position="27"/>
        <end position="37"/>
    </location>
</feature>
<evidence type="ECO:0000313" key="3">
    <source>
        <dbReference type="Proteomes" id="UP000266841"/>
    </source>
</evidence>
<sequence length="175" mass="18109">MHAAMGVGEEERGRSPQDTVLSKVTTAARPSRSRASPGGRGADAAARHAARDRAADDQLARLGGGEASPPEPVDPPEEAGPGRAAGGGGWDPDEEREEAADPEGEEVVARGAGREPRGARGQGQLQPALRRRPRRRRRGDGAMKFAAPEVDEEVDFGDGGGDGFGDDDDAGTPRG</sequence>
<feature type="compositionally biased region" description="Basic and acidic residues" evidence="1">
    <location>
        <begin position="45"/>
        <end position="59"/>
    </location>
</feature>
<feature type="compositionally biased region" description="Acidic residues" evidence="1">
    <location>
        <begin position="164"/>
        <end position="175"/>
    </location>
</feature>
<organism evidence="2 3">
    <name type="scientific">Thalassiosira oceanica</name>
    <name type="common">Marine diatom</name>
    <dbReference type="NCBI Taxonomy" id="159749"/>
    <lineage>
        <taxon>Eukaryota</taxon>
        <taxon>Sar</taxon>
        <taxon>Stramenopiles</taxon>
        <taxon>Ochrophyta</taxon>
        <taxon>Bacillariophyta</taxon>
        <taxon>Coscinodiscophyceae</taxon>
        <taxon>Thalassiosirophycidae</taxon>
        <taxon>Thalassiosirales</taxon>
        <taxon>Thalassiosiraceae</taxon>
        <taxon>Thalassiosira</taxon>
    </lineage>
</organism>
<evidence type="ECO:0000256" key="1">
    <source>
        <dbReference type="SAM" id="MobiDB-lite"/>
    </source>
</evidence>
<feature type="compositionally biased region" description="Polar residues" evidence="1">
    <location>
        <begin position="16"/>
        <end position="25"/>
    </location>
</feature>
<evidence type="ECO:0000313" key="2">
    <source>
        <dbReference type="EMBL" id="EJK45239.1"/>
    </source>
</evidence>